<reference evidence="1 2" key="2">
    <citation type="journal article" date="2022" name="Mol. Biol. Evol.">
        <title>Comparative Genomics Reveals Insights into the Divergent Evolution of Astigmatic Mites and Household Pest Adaptations.</title>
        <authorList>
            <person name="Xiong Q."/>
            <person name="Wan A.T."/>
            <person name="Liu X."/>
            <person name="Fung C.S."/>
            <person name="Xiao X."/>
            <person name="Malainual N."/>
            <person name="Hou J."/>
            <person name="Wang L."/>
            <person name="Wang M."/>
            <person name="Yang K.Y."/>
            <person name="Cui Y."/>
            <person name="Leung E.L."/>
            <person name="Nong W."/>
            <person name="Shin S.K."/>
            <person name="Au S.W."/>
            <person name="Jeong K.Y."/>
            <person name="Chew F.T."/>
            <person name="Hui J.H."/>
            <person name="Leung T.F."/>
            <person name="Tungtrongchitr A."/>
            <person name="Zhong N."/>
            <person name="Liu Z."/>
            <person name="Tsui S.K."/>
        </authorList>
    </citation>
    <scope>NUCLEOTIDE SEQUENCE [LARGE SCALE GENOMIC DNA]</scope>
    <source>
        <strain evidence="1">Derp</strain>
    </source>
</reference>
<sequence>MNDGRVLIKLYDSPVLWSCERLVGLVFSSIIVVTESAHQLYRVKHFRKKKKRIFFLQRLFQQ</sequence>
<protein>
    <submittedName>
        <fullName evidence="1">Uncharacterized protein</fullName>
    </submittedName>
</protein>
<keyword evidence="2" id="KW-1185">Reference proteome</keyword>
<dbReference type="Proteomes" id="UP000887458">
    <property type="component" value="Unassembled WGS sequence"/>
</dbReference>
<proteinExistence type="predicted"/>
<evidence type="ECO:0000313" key="2">
    <source>
        <dbReference type="Proteomes" id="UP000887458"/>
    </source>
</evidence>
<name>A0ABQ8J970_DERPT</name>
<gene>
    <name evidence="1" type="ORF">DERP_005607</name>
</gene>
<feature type="non-terminal residue" evidence="1">
    <location>
        <position position="62"/>
    </location>
</feature>
<organism evidence="1 2">
    <name type="scientific">Dermatophagoides pteronyssinus</name>
    <name type="common">European house dust mite</name>
    <dbReference type="NCBI Taxonomy" id="6956"/>
    <lineage>
        <taxon>Eukaryota</taxon>
        <taxon>Metazoa</taxon>
        <taxon>Ecdysozoa</taxon>
        <taxon>Arthropoda</taxon>
        <taxon>Chelicerata</taxon>
        <taxon>Arachnida</taxon>
        <taxon>Acari</taxon>
        <taxon>Acariformes</taxon>
        <taxon>Sarcoptiformes</taxon>
        <taxon>Astigmata</taxon>
        <taxon>Psoroptidia</taxon>
        <taxon>Analgoidea</taxon>
        <taxon>Pyroglyphidae</taxon>
        <taxon>Dermatophagoidinae</taxon>
        <taxon>Dermatophagoides</taxon>
    </lineage>
</organism>
<reference evidence="1 2" key="1">
    <citation type="journal article" date="2018" name="J. Allergy Clin. Immunol.">
        <title>High-quality assembly of Dermatophagoides pteronyssinus genome and transcriptome reveals a wide range of novel allergens.</title>
        <authorList>
            <person name="Liu X.Y."/>
            <person name="Yang K.Y."/>
            <person name="Wang M.Q."/>
            <person name="Kwok J.S."/>
            <person name="Zeng X."/>
            <person name="Yang Z."/>
            <person name="Xiao X.J."/>
            <person name="Lau C.P."/>
            <person name="Li Y."/>
            <person name="Huang Z.M."/>
            <person name="Ba J.G."/>
            <person name="Yim A.K."/>
            <person name="Ouyang C.Y."/>
            <person name="Ngai S.M."/>
            <person name="Chan T.F."/>
            <person name="Leung E.L."/>
            <person name="Liu L."/>
            <person name="Liu Z.G."/>
            <person name="Tsui S.K."/>
        </authorList>
    </citation>
    <scope>NUCLEOTIDE SEQUENCE [LARGE SCALE GENOMIC DNA]</scope>
    <source>
        <strain evidence="1">Derp</strain>
    </source>
</reference>
<dbReference type="EMBL" id="NJHN03000060">
    <property type="protein sequence ID" value="KAH9419104.1"/>
    <property type="molecule type" value="Genomic_DNA"/>
</dbReference>
<comment type="caution">
    <text evidence="1">The sequence shown here is derived from an EMBL/GenBank/DDBJ whole genome shotgun (WGS) entry which is preliminary data.</text>
</comment>
<evidence type="ECO:0000313" key="1">
    <source>
        <dbReference type="EMBL" id="KAH9419104.1"/>
    </source>
</evidence>
<accession>A0ABQ8J970</accession>